<keyword evidence="1" id="KW-1133">Transmembrane helix</keyword>
<accession>A0ABN1L9R5</accession>
<evidence type="ECO:0000313" key="2">
    <source>
        <dbReference type="EMBL" id="GAA0820717.1"/>
    </source>
</evidence>
<protein>
    <submittedName>
        <fullName evidence="2">Uncharacterized protein</fullName>
    </submittedName>
</protein>
<feature type="transmembrane region" description="Helical" evidence="1">
    <location>
        <begin position="98"/>
        <end position="120"/>
    </location>
</feature>
<keyword evidence="1" id="KW-0812">Transmembrane</keyword>
<proteinExistence type="predicted"/>
<keyword evidence="3" id="KW-1185">Reference proteome</keyword>
<feature type="transmembrane region" description="Helical" evidence="1">
    <location>
        <begin position="54"/>
        <end position="77"/>
    </location>
</feature>
<reference evidence="2 3" key="1">
    <citation type="journal article" date="2019" name="Int. J. Syst. Evol. Microbiol.">
        <title>The Global Catalogue of Microorganisms (GCM) 10K type strain sequencing project: providing services to taxonomists for standard genome sequencing and annotation.</title>
        <authorList>
            <consortium name="The Broad Institute Genomics Platform"/>
            <consortium name="The Broad Institute Genome Sequencing Center for Infectious Disease"/>
            <person name="Wu L."/>
            <person name="Ma J."/>
        </authorList>
    </citation>
    <scope>NUCLEOTIDE SEQUENCE [LARGE SCALE GENOMIC DNA]</scope>
    <source>
        <strain evidence="2 3">JCM 15608</strain>
    </source>
</reference>
<sequence>MRQLSNDEIKSFARGIWLISALLSPALLFIYWIITKCIGVSLFPHIVPKNTDLLISILTSFSMTMTGFIAAIGAYILSVSNNPSFTLWRNAGYLKLFYHLYAAAITFLLFTFSLCILMLLSGQTIIWLKIILTLIVVNFIHIALITTSAINQTKNSTQS</sequence>
<comment type="caution">
    <text evidence="2">The sequence shown here is derived from an EMBL/GenBank/DDBJ whole genome shotgun (WGS) entry which is preliminary data.</text>
</comment>
<evidence type="ECO:0000256" key="1">
    <source>
        <dbReference type="SAM" id="Phobius"/>
    </source>
</evidence>
<feature type="transmembrane region" description="Helical" evidence="1">
    <location>
        <begin position="12"/>
        <end position="34"/>
    </location>
</feature>
<evidence type="ECO:0000313" key="3">
    <source>
        <dbReference type="Proteomes" id="UP001500021"/>
    </source>
</evidence>
<dbReference type="RefSeq" id="WP_343818043.1">
    <property type="nucleotide sequence ID" value="NZ_BAAAFA010000009.1"/>
</dbReference>
<dbReference type="Proteomes" id="UP001500021">
    <property type="component" value="Unassembled WGS sequence"/>
</dbReference>
<feature type="transmembrane region" description="Helical" evidence="1">
    <location>
        <begin position="126"/>
        <end position="150"/>
    </location>
</feature>
<gene>
    <name evidence="2" type="ORF">GCM10009111_26620</name>
</gene>
<name>A0ABN1L9R5_9GAMM</name>
<organism evidence="2 3">
    <name type="scientific">Colwellia asteriadis</name>
    <dbReference type="NCBI Taxonomy" id="517723"/>
    <lineage>
        <taxon>Bacteria</taxon>
        <taxon>Pseudomonadati</taxon>
        <taxon>Pseudomonadota</taxon>
        <taxon>Gammaproteobacteria</taxon>
        <taxon>Alteromonadales</taxon>
        <taxon>Colwelliaceae</taxon>
        <taxon>Colwellia</taxon>
    </lineage>
</organism>
<keyword evidence="1" id="KW-0472">Membrane</keyword>
<dbReference type="EMBL" id="BAAAFA010000009">
    <property type="protein sequence ID" value="GAA0820717.1"/>
    <property type="molecule type" value="Genomic_DNA"/>
</dbReference>